<evidence type="ECO:0008006" key="4">
    <source>
        <dbReference type="Google" id="ProtNLM"/>
    </source>
</evidence>
<comment type="caution">
    <text evidence="2">The sequence shown here is derived from an EMBL/GenBank/DDBJ whole genome shotgun (WGS) entry which is preliminary data.</text>
</comment>
<sequence>MSNSLTLNFNNATISQLSRILSPNLTAPELTNSNQTTTQSAPSSPQLNLQQLNPQQLSQLLTHQQSLLPILLALKSPQLLPLVQSLMMPRDPAQLAQWLKQRPEDQQLQQLMAQLTSEDTFSDVEQALIRLFSERRSSEQTPTHLHWQMNQPFAPHLPISVSVEPPPAQKPEQGWHLTLCYICQNGDSLYCKVGLKQTLSLHFQSESAALLERAKTHQQLLCDHLAKAGVQCQALQFSLQPKRNPSDNQPPHYLAKV</sequence>
<feature type="compositionally biased region" description="Polar residues" evidence="1">
    <location>
        <begin position="27"/>
        <end position="41"/>
    </location>
</feature>
<dbReference type="RefSeq" id="WP_237466487.1">
    <property type="nucleotide sequence ID" value="NZ_CAKLDI010000001.1"/>
</dbReference>
<proteinExistence type="predicted"/>
<dbReference type="EMBL" id="CAKLDI010000001">
    <property type="protein sequence ID" value="CAH0534083.1"/>
    <property type="molecule type" value="Genomic_DNA"/>
</dbReference>
<accession>A0ABM8ZUT5</accession>
<feature type="region of interest" description="Disordered" evidence="1">
    <location>
        <begin position="27"/>
        <end position="46"/>
    </location>
</feature>
<protein>
    <recommendedName>
        <fullName evidence="4">Flagellar hook-length control protein FliK</fullName>
    </recommendedName>
</protein>
<evidence type="ECO:0000313" key="2">
    <source>
        <dbReference type="EMBL" id="CAH0534083.1"/>
    </source>
</evidence>
<name>A0ABM8ZUT5_9VIBR</name>
<reference evidence="2" key="1">
    <citation type="submission" date="2021-11" db="EMBL/GenBank/DDBJ databases">
        <authorList>
            <person name="Rodrigo-Torres L."/>
            <person name="Arahal R. D."/>
            <person name="Lucena T."/>
        </authorList>
    </citation>
    <scope>NUCLEOTIDE SEQUENCE</scope>
    <source>
        <strain evidence="2">CECT 7929</strain>
    </source>
</reference>
<evidence type="ECO:0000313" key="3">
    <source>
        <dbReference type="Proteomes" id="UP000838672"/>
    </source>
</evidence>
<gene>
    <name evidence="2" type="ORF">VST7929_01984</name>
</gene>
<keyword evidence="3" id="KW-1185">Reference proteome</keyword>
<dbReference type="Proteomes" id="UP000838672">
    <property type="component" value="Unassembled WGS sequence"/>
</dbReference>
<evidence type="ECO:0000256" key="1">
    <source>
        <dbReference type="SAM" id="MobiDB-lite"/>
    </source>
</evidence>
<organism evidence="2 3">
    <name type="scientific">Vibrio stylophorae</name>
    <dbReference type="NCBI Taxonomy" id="659351"/>
    <lineage>
        <taxon>Bacteria</taxon>
        <taxon>Pseudomonadati</taxon>
        <taxon>Pseudomonadota</taxon>
        <taxon>Gammaproteobacteria</taxon>
        <taxon>Vibrionales</taxon>
        <taxon>Vibrionaceae</taxon>
        <taxon>Vibrio</taxon>
    </lineage>
</organism>